<dbReference type="InterPro" id="IPR052512">
    <property type="entry name" value="4CMD/NDH-1_regulator"/>
</dbReference>
<dbReference type="Gene3D" id="1.20.1290.10">
    <property type="entry name" value="AhpD-like"/>
    <property type="match status" value="1"/>
</dbReference>
<organism evidence="2 3">
    <name type="scientific">Fulvimarina uroteuthidis</name>
    <dbReference type="NCBI Taxonomy" id="3098149"/>
    <lineage>
        <taxon>Bacteria</taxon>
        <taxon>Pseudomonadati</taxon>
        <taxon>Pseudomonadota</taxon>
        <taxon>Alphaproteobacteria</taxon>
        <taxon>Hyphomicrobiales</taxon>
        <taxon>Aurantimonadaceae</taxon>
        <taxon>Fulvimarina</taxon>
    </lineage>
</organism>
<dbReference type="Pfam" id="PF02627">
    <property type="entry name" value="CMD"/>
    <property type="match status" value="1"/>
</dbReference>
<dbReference type="SUPFAM" id="SSF69118">
    <property type="entry name" value="AhpD-like"/>
    <property type="match status" value="1"/>
</dbReference>
<proteinExistence type="predicted"/>
<dbReference type="Proteomes" id="UP001294412">
    <property type="component" value="Unassembled WGS sequence"/>
</dbReference>
<dbReference type="InterPro" id="IPR029032">
    <property type="entry name" value="AhpD-like"/>
</dbReference>
<evidence type="ECO:0000259" key="1">
    <source>
        <dbReference type="Pfam" id="PF02627"/>
    </source>
</evidence>
<gene>
    <name evidence="2" type="ORF">U0C82_16060</name>
</gene>
<reference evidence="2 3" key="1">
    <citation type="submission" date="2023-12" db="EMBL/GenBank/DDBJ databases">
        <title>Description of Novel Strain Fulvimarina sp. 2208YS6-2-32 isolated from Uroteuthis (Photololigo) edulis.</title>
        <authorList>
            <person name="Park J.-S."/>
        </authorList>
    </citation>
    <scope>NUCLEOTIDE SEQUENCE [LARGE SCALE GENOMIC DNA]</scope>
    <source>
        <strain evidence="2 3">2208YS6-2-32</strain>
    </source>
</reference>
<sequence length="128" mass="13624">MNGNDRRGRALALLARLDPAAPSRVASNLDGLSPDFLELVLGFAFADIVSRPGIDLKTREMLTVSALMAMGTAPEQLEFHIRAALHTGVTREEIVEILLQIAVYAGVPACMNGVSAARKAFAVHDATP</sequence>
<dbReference type="InterPro" id="IPR003779">
    <property type="entry name" value="CMD-like"/>
</dbReference>
<accession>A0ABU5I6X9</accession>
<feature type="domain" description="Carboxymuconolactone decarboxylase-like" evidence="1">
    <location>
        <begin position="34"/>
        <end position="118"/>
    </location>
</feature>
<dbReference type="PANTHER" id="PTHR33570:SF2">
    <property type="entry name" value="CARBOXYMUCONOLACTONE DECARBOXYLASE-LIKE DOMAIN-CONTAINING PROTEIN"/>
    <property type="match status" value="1"/>
</dbReference>
<dbReference type="RefSeq" id="WP_322188419.1">
    <property type="nucleotide sequence ID" value="NZ_JAXLPB010000005.1"/>
</dbReference>
<dbReference type="PANTHER" id="PTHR33570">
    <property type="entry name" value="4-CARBOXYMUCONOLACTONE DECARBOXYLASE FAMILY PROTEIN"/>
    <property type="match status" value="1"/>
</dbReference>
<keyword evidence="3" id="KW-1185">Reference proteome</keyword>
<name>A0ABU5I6X9_9HYPH</name>
<evidence type="ECO:0000313" key="3">
    <source>
        <dbReference type="Proteomes" id="UP001294412"/>
    </source>
</evidence>
<protein>
    <submittedName>
        <fullName evidence="2">Carboxymuconolactone decarboxylase family protein</fullName>
    </submittedName>
</protein>
<evidence type="ECO:0000313" key="2">
    <source>
        <dbReference type="EMBL" id="MDY8110658.1"/>
    </source>
</evidence>
<comment type="caution">
    <text evidence="2">The sequence shown here is derived from an EMBL/GenBank/DDBJ whole genome shotgun (WGS) entry which is preliminary data.</text>
</comment>
<dbReference type="EMBL" id="JAXLPB010000005">
    <property type="protein sequence ID" value="MDY8110658.1"/>
    <property type="molecule type" value="Genomic_DNA"/>
</dbReference>